<evidence type="ECO:0000313" key="2">
    <source>
        <dbReference type="Proteomes" id="UP001152531"/>
    </source>
</evidence>
<evidence type="ECO:0000313" key="1">
    <source>
        <dbReference type="EMBL" id="CAH6719620.1"/>
    </source>
</evidence>
<protein>
    <submittedName>
        <fullName evidence="1">Sorting nexin-4</fullName>
    </submittedName>
</protein>
<comment type="caution">
    <text evidence="1">The sequence shown here is derived from an EMBL/GenBank/DDBJ whole genome shotgun (WGS) entry which is preliminary data.</text>
</comment>
<reference evidence="1" key="1">
    <citation type="submission" date="2022-06" db="EMBL/GenBank/DDBJ databases">
        <authorList>
            <person name="Legras J.-L."/>
            <person name="Devillers H."/>
            <person name="Grondin C."/>
        </authorList>
    </citation>
    <scope>NUCLEOTIDE SEQUENCE</scope>
    <source>
        <strain evidence="1">CLIB 1444</strain>
    </source>
</reference>
<gene>
    <name evidence="1" type="ORF">CLIB1444_02S12750</name>
</gene>
<keyword evidence="2" id="KW-1185">Reference proteome</keyword>
<dbReference type="Proteomes" id="UP001152531">
    <property type="component" value="Unassembled WGS sequence"/>
</dbReference>
<dbReference type="EMBL" id="CALSDN010000002">
    <property type="protein sequence ID" value="CAH6719620.1"/>
    <property type="molecule type" value="Genomic_DNA"/>
</dbReference>
<proteinExistence type="predicted"/>
<sequence>MTDEFTSVQWDRESKIINSEGGPDHDETPQNDEIPEITNSTVEEPIIESNKPSALDSNDVPSTEEYIIETTVSDPVRDLDQSSKPYISYLVTTKTNDPSIIKLCQQDEVVEDGDFSIIKSRRRYGDFRNLYHCLTNDFPMNLIPSIPSKSNLKYLTGDTFSGEFINKRLNSLNRFLKFLNEHKDLKKSSIYNLFLSNSNDWVSFSKNLKVNINEIDNKLFPNNIGKIVNEDLITETLMNFLTPSKYKKETNKEILEIIDKLNKLYENLMKLDKIFQRINKKNNDLSIDYEIFSNEIKKLNFNEHSETSGDGTDETNDFEFFSKLFKEYSNNWMNNYKFIDENFLITLKDCSKYIINLNNLIELQHNKKIDLQVLKDYLNKTRNEYNSLETNRAPPSPIKHNNGMINNTTQLIKDTLTTSNNNEKVNKLRLKIEELEEEIKLQSDLLNNLINKIINEEYPNWDIFNKNELKRSMVELCDNQIEFYNNLVNEWGDTEAKLMKKIEKL</sequence>
<name>A0ACA9Y3W4_9ASCO</name>
<organism evidence="1 2">
    <name type="scientific">[Candida] jaroonii</name>
    <dbReference type="NCBI Taxonomy" id="467808"/>
    <lineage>
        <taxon>Eukaryota</taxon>
        <taxon>Fungi</taxon>
        <taxon>Dikarya</taxon>
        <taxon>Ascomycota</taxon>
        <taxon>Saccharomycotina</taxon>
        <taxon>Pichiomycetes</taxon>
        <taxon>Debaryomycetaceae</taxon>
        <taxon>Yamadazyma</taxon>
    </lineage>
</organism>
<accession>A0ACA9Y3W4</accession>